<dbReference type="InterPro" id="IPR017981">
    <property type="entry name" value="GPCR_2-like_7TM"/>
</dbReference>
<dbReference type="Gene3D" id="1.20.1070.10">
    <property type="entry name" value="Rhodopsin 7-helix transmembrane proteins"/>
    <property type="match status" value="1"/>
</dbReference>
<dbReference type="InterPro" id="IPR000832">
    <property type="entry name" value="GPCR_2_secretin-like"/>
</dbReference>
<evidence type="ECO:0000256" key="3">
    <source>
        <dbReference type="ARBA" id="ARBA00022989"/>
    </source>
</evidence>
<dbReference type="PROSITE" id="PS50261">
    <property type="entry name" value="G_PROTEIN_RECEP_F2_4"/>
    <property type="match status" value="1"/>
</dbReference>
<dbReference type="PRINTS" id="PR00249">
    <property type="entry name" value="GPCRSECRETIN"/>
</dbReference>
<dbReference type="PROSITE" id="PS00650">
    <property type="entry name" value="G_PROTEIN_RECEP_F2_2"/>
    <property type="match status" value="1"/>
</dbReference>
<accession>C3Y4F6</accession>
<dbReference type="EMBL" id="GG666485">
    <property type="protein sequence ID" value="EEN64830.1"/>
    <property type="molecule type" value="Genomic_DNA"/>
</dbReference>
<dbReference type="PANTHER" id="PTHR45620:SF15">
    <property type="entry name" value="DIURETIC HORMONE 44 RECEPTOR 1-RELATED"/>
    <property type="match status" value="1"/>
</dbReference>
<evidence type="ECO:0000256" key="5">
    <source>
        <dbReference type="SAM" id="Phobius"/>
    </source>
</evidence>
<reference evidence="7" key="1">
    <citation type="journal article" date="2008" name="Nature">
        <title>The amphioxus genome and the evolution of the chordate karyotype.</title>
        <authorList>
            <consortium name="US DOE Joint Genome Institute (JGI-PGF)"/>
            <person name="Putnam N.H."/>
            <person name="Butts T."/>
            <person name="Ferrier D.E.K."/>
            <person name="Furlong R.F."/>
            <person name="Hellsten U."/>
            <person name="Kawashima T."/>
            <person name="Robinson-Rechavi M."/>
            <person name="Shoguchi E."/>
            <person name="Terry A."/>
            <person name="Yu J.-K."/>
            <person name="Benito-Gutierrez E.L."/>
            <person name="Dubchak I."/>
            <person name="Garcia-Fernandez J."/>
            <person name="Gibson-Brown J.J."/>
            <person name="Grigoriev I.V."/>
            <person name="Horton A.C."/>
            <person name="de Jong P.J."/>
            <person name="Jurka J."/>
            <person name="Kapitonov V.V."/>
            <person name="Kohara Y."/>
            <person name="Kuroki Y."/>
            <person name="Lindquist E."/>
            <person name="Lucas S."/>
            <person name="Osoegawa K."/>
            <person name="Pennacchio L.A."/>
            <person name="Salamov A.A."/>
            <person name="Satou Y."/>
            <person name="Sauka-Spengler T."/>
            <person name="Schmutz J."/>
            <person name="Shin-I T."/>
            <person name="Toyoda A."/>
            <person name="Bronner-Fraser M."/>
            <person name="Fujiyama A."/>
            <person name="Holland L.Z."/>
            <person name="Holland P.W.H."/>
            <person name="Satoh N."/>
            <person name="Rokhsar D.S."/>
        </authorList>
    </citation>
    <scope>NUCLEOTIDE SEQUENCE [LARGE SCALE GENOMIC DNA]</scope>
    <source>
        <strain evidence="7">S238N-H82</strain>
        <tissue evidence="7">Testes</tissue>
    </source>
</reference>
<evidence type="ECO:0000256" key="1">
    <source>
        <dbReference type="ARBA" id="ARBA00004141"/>
    </source>
</evidence>
<gene>
    <name evidence="7" type="ORF">BRAFLDRAFT_89688</name>
</gene>
<feature type="domain" description="G-protein coupled receptors family 2 profile 2" evidence="6">
    <location>
        <begin position="1"/>
        <end position="205"/>
    </location>
</feature>
<feature type="transmembrane region" description="Helical" evidence="5">
    <location>
        <begin position="181"/>
        <end position="204"/>
    </location>
</feature>
<evidence type="ECO:0000256" key="2">
    <source>
        <dbReference type="ARBA" id="ARBA00022692"/>
    </source>
</evidence>
<dbReference type="eggNOG" id="KOG4564">
    <property type="taxonomic scope" value="Eukaryota"/>
</dbReference>
<dbReference type="GO" id="GO:0004930">
    <property type="term" value="F:G protein-coupled receptor activity"/>
    <property type="evidence" value="ECO:0007669"/>
    <property type="project" value="InterPro"/>
</dbReference>
<proteinExistence type="predicted"/>
<dbReference type="GO" id="GO:0007166">
    <property type="term" value="P:cell surface receptor signaling pathway"/>
    <property type="evidence" value="ECO:0007669"/>
    <property type="project" value="InterPro"/>
</dbReference>
<protein>
    <recommendedName>
        <fullName evidence="6">G-protein coupled receptors family 2 profile 2 domain-containing protein</fullName>
    </recommendedName>
</protein>
<evidence type="ECO:0000313" key="7">
    <source>
        <dbReference type="EMBL" id="EEN64830.1"/>
    </source>
</evidence>
<sequence length="268" mass="31002">MTVLRKEKPRMTYMGDGGKWYCRVAVTLFNYFQVTNFFWMFVEGLYLHIMIAHAFGTERIKFWVYAMIGWCVPVPIIVPWMMVKIFLKNERCWIDTSGGVDQYDFIYHGPIILVLLVNFVILGNIVRILILKLRASPNNLDTTHYSIKAVKATVVLLPLLGITYILFFVHVPSGKGTSKLFFIYFNSFLQSFQGCFVSIIYCFTNTEVQTTIKRHVDIWRDQHWCTINTPPSKHLQMTAITAAPSNGDRSENMRDVCAYDKNVIVHTA</sequence>
<keyword evidence="4 5" id="KW-0472">Membrane</keyword>
<dbReference type="PANTHER" id="PTHR45620">
    <property type="entry name" value="PDF RECEPTOR-LIKE PROTEIN-RELATED"/>
    <property type="match status" value="1"/>
</dbReference>
<evidence type="ECO:0000259" key="6">
    <source>
        <dbReference type="PROSITE" id="PS50261"/>
    </source>
</evidence>
<dbReference type="Pfam" id="PF00002">
    <property type="entry name" value="7tm_2"/>
    <property type="match status" value="1"/>
</dbReference>
<keyword evidence="3 5" id="KW-1133">Transmembrane helix</keyword>
<organism>
    <name type="scientific">Branchiostoma floridae</name>
    <name type="common">Florida lancelet</name>
    <name type="synonym">Amphioxus</name>
    <dbReference type="NCBI Taxonomy" id="7739"/>
    <lineage>
        <taxon>Eukaryota</taxon>
        <taxon>Metazoa</taxon>
        <taxon>Chordata</taxon>
        <taxon>Cephalochordata</taxon>
        <taxon>Leptocardii</taxon>
        <taxon>Amphioxiformes</taxon>
        <taxon>Branchiostomatidae</taxon>
        <taxon>Branchiostoma</taxon>
    </lineage>
</organism>
<feature type="transmembrane region" description="Helical" evidence="5">
    <location>
        <begin position="107"/>
        <end position="130"/>
    </location>
</feature>
<feature type="transmembrane region" description="Helical" evidence="5">
    <location>
        <begin position="150"/>
        <end position="169"/>
    </location>
</feature>
<dbReference type="InParanoid" id="C3Y4F6"/>
<dbReference type="InterPro" id="IPR050332">
    <property type="entry name" value="GPCR_2"/>
</dbReference>
<dbReference type="SUPFAM" id="SSF81321">
    <property type="entry name" value="Family A G protein-coupled receptor-like"/>
    <property type="match status" value="1"/>
</dbReference>
<dbReference type="InterPro" id="IPR017983">
    <property type="entry name" value="GPCR_2_secretin-like_CS"/>
</dbReference>
<dbReference type="AlphaFoldDB" id="C3Y4F6"/>
<dbReference type="FunFam" id="1.20.1070.10:FF:000539">
    <property type="entry name" value="GH13988p"/>
    <property type="match status" value="1"/>
</dbReference>
<feature type="transmembrane region" description="Helical" evidence="5">
    <location>
        <begin position="62"/>
        <end position="87"/>
    </location>
</feature>
<evidence type="ECO:0000256" key="4">
    <source>
        <dbReference type="ARBA" id="ARBA00023136"/>
    </source>
</evidence>
<dbReference type="GO" id="GO:0016020">
    <property type="term" value="C:membrane"/>
    <property type="evidence" value="ECO:0007669"/>
    <property type="project" value="UniProtKB-SubCell"/>
</dbReference>
<comment type="subcellular location">
    <subcellularLocation>
        <location evidence="1">Membrane</location>
        <topology evidence="1">Multi-pass membrane protein</topology>
    </subcellularLocation>
</comment>
<name>C3Y4F6_BRAFL</name>
<keyword evidence="2 5" id="KW-0812">Transmembrane</keyword>